<evidence type="ECO:0000256" key="1">
    <source>
        <dbReference type="ARBA" id="ARBA00022723"/>
    </source>
</evidence>
<sequence length="1017" mass="116614">MNLLILHLSDIHIRTKDDDILKRGNAIGRAVFKDLSMADGVVVLVTGDIAYSGKRTEYELAKKLFDDVVKCIKSEKDVPVHVLMCPGNHDCDFEAGTPDVRDILVETIRKTRPDEIKDTIISECTSIQNEFSAFRNSFNLTPPCYEHPLWQTHKIIIKDRTVLFHLLNVAWMSKMKEDPSAIVFPIKRFEEVVEMKSDATIVSFHHPMNWFSQASYRPFKQFTKKAAHLILTGHEHTQSAAFIDDTDSGESVAVDGGVLQEEGVKTSRFNVVILDLDKQEYSVEFHEWDGNLYAPIELESAWSSFRRLPEKRQSEFSIAHEFSKQLSDAGARFTHHGKTEDLLLDDVFVYPEMRPLDEDERGRLIIDAAVLRSPDKLERGVLVHGREQYGKTSLLKQLFLSYHERGFVPVFISGGDLNKSTDRELKKIVEKAVSIAYTTQAILPFWQAGVKRRVLLIDDLDDTELSGEYFSAALKYLNTVFGLMIISCSEMFEFREYVSPNSFDVLNKFDNYTLMEFGYKRRLDLINRWTRLGGNMYSPERTIALIDHVEKLLTSVIGEGVVPSTPFFMLTLLQTVEAGSRTNLQQSALGDYYRYLIIHSLEIQSVSREEHGEILNYCAHLAWHISHPKKHRISAATFEQFHDSFNEQQILSLNFHKREHLLLDAKLIEKLDGEYDFAYPYLYYFFLGKYLADHLDSEEVQALIRKCCLNLHSNDYSNIILFLAHHSRDKRVYESILSVLQNHFTKHVPINLDNDVGVVNQLVESTPDLIYVHSDPLENRVETRKLQDESEVERQGVIGRASTLPPELIELISLLKTVDILGQFLRNHYGDLAGQTKEHLLKELIDGSLRGLREVLELLVANSEGLIKSIEGVLEKRGIENDQKRRNARAKGEMFELLGMITLGFIRRCGVSVASPHLARLIGGVVEKNPTTAYRLVLSTIDLERQGGLNDLSRLHILNQDIKDNAFAQWILRQQVLIHMHMYSTTLAQKQRICAELDIKIHDQQRIDFMLKDSKRI</sequence>
<keyword evidence="3" id="KW-0408">Iron</keyword>
<dbReference type="InterPro" id="IPR029052">
    <property type="entry name" value="Metallo-depent_PP-like"/>
</dbReference>
<dbReference type="Pfam" id="PF00149">
    <property type="entry name" value="Metallophos"/>
    <property type="match status" value="1"/>
</dbReference>
<dbReference type="GO" id="GO:0046872">
    <property type="term" value="F:metal ion binding"/>
    <property type="evidence" value="ECO:0007669"/>
    <property type="project" value="UniProtKB-KW"/>
</dbReference>
<gene>
    <name evidence="7" type="ORF">AWT59_2887</name>
</gene>
<dbReference type="Pfam" id="PF24406">
    <property type="entry name" value="nSTAND_NTPase4"/>
    <property type="match status" value="1"/>
</dbReference>
<reference evidence="7 8" key="2">
    <citation type="submission" date="2016-03" db="EMBL/GenBank/DDBJ databases">
        <title>New uncultured bacterium of the family Gallionellaceae from acid mine drainage: description and reconstruction of genome based on metagenomic analysis of microbial community.</title>
        <authorList>
            <person name="Kadnikov V."/>
            <person name="Ivasenko D."/>
            <person name="Beletsky A."/>
            <person name="Mardanov A."/>
            <person name="Danilova E."/>
            <person name="Pimenov N."/>
            <person name="Karnachuk O."/>
            <person name="Ravin N."/>
        </authorList>
    </citation>
    <scope>NUCLEOTIDE SEQUENCE [LARGE SCALE GENOMIC DNA]</scope>
    <source>
        <strain evidence="7">ShG14-8</strain>
    </source>
</reference>
<evidence type="ECO:0000256" key="4">
    <source>
        <dbReference type="ARBA" id="ARBA00025742"/>
    </source>
</evidence>
<dbReference type="SUPFAM" id="SSF56300">
    <property type="entry name" value="Metallo-dependent phosphatases"/>
    <property type="match status" value="1"/>
</dbReference>
<feature type="domain" description="Calcineurin-like phosphoesterase" evidence="5">
    <location>
        <begin position="5"/>
        <end position="237"/>
    </location>
</feature>
<evidence type="ECO:0000313" key="7">
    <source>
        <dbReference type="EMBL" id="KXS30988.1"/>
    </source>
</evidence>
<keyword evidence="1" id="KW-0479">Metal-binding</keyword>
<dbReference type="AlphaFoldDB" id="A0A139BPX6"/>
<dbReference type="EMBL" id="LSLI01000111">
    <property type="protein sequence ID" value="KXS30988.1"/>
    <property type="molecule type" value="Genomic_DNA"/>
</dbReference>
<dbReference type="InterPro" id="IPR050884">
    <property type="entry name" value="CNP_phosphodiesterase-III"/>
</dbReference>
<name>A0A139BPX6_9PROT</name>
<dbReference type="PANTHER" id="PTHR42988:SF2">
    <property type="entry name" value="CYCLIC NUCLEOTIDE PHOSPHODIESTERASE CBUA0032-RELATED"/>
    <property type="match status" value="1"/>
</dbReference>
<reference evidence="7 8" key="1">
    <citation type="submission" date="2016-02" db="EMBL/GenBank/DDBJ databases">
        <authorList>
            <person name="Wen L."/>
            <person name="He K."/>
            <person name="Yang H."/>
        </authorList>
    </citation>
    <scope>NUCLEOTIDE SEQUENCE [LARGE SCALE GENOMIC DNA]</scope>
    <source>
        <strain evidence="7">ShG14-8</strain>
    </source>
</reference>
<dbReference type="InterPro" id="IPR057123">
    <property type="entry name" value="STAND_NTPase4_dom"/>
</dbReference>
<dbReference type="GO" id="GO:0016787">
    <property type="term" value="F:hydrolase activity"/>
    <property type="evidence" value="ECO:0007669"/>
    <property type="project" value="UniProtKB-KW"/>
</dbReference>
<dbReference type="SUPFAM" id="SSF52540">
    <property type="entry name" value="P-loop containing nucleoside triphosphate hydrolases"/>
    <property type="match status" value="1"/>
</dbReference>
<protein>
    <submittedName>
        <fullName evidence="7">Putative phosphohydrolase</fullName>
    </submittedName>
</protein>
<keyword evidence="2 7" id="KW-0378">Hydrolase</keyword>
<dbReference type="Gene3D" id="3.60.21.10">
    <property type="match status" value="1"/>
</dbReference>
<dbReference type="InterPro" id="IPR027417">
    <property type="entry name" value="P-loop_NTPase"/>
</dbReference>
<evidence type="ECO:0000313" key="8">
    <source>
        <dbReference type="Proteomes" id="UP000070578"/>
    </source>
</evidence>
<evidence type="ECO:0000259" key="5">
    <source>
        <dbReference type="Pfam" id="PF00149"/>
    </source>
</evidence>
<comment type="caution">
    <text evidence="7">The sequence shown here is derived from an EMBL/GenBank/DDBJ whole genome shotgun (WGS) entry which is preliminary data.</text>
</comment>
<evidence type="ECO:0000259" key="6">
    <source>
        <dbReference type="Pfam" id="PF24406"/>
    </source>
</evidence>
<dbReference type="Proteomes" id="UP000070578">
    <property type="component" value="Unassembled WGS sequence"/>
</dbReference>
<organism evidence="7 8">
    <name type="scientific">Candidatus Gallionella acididurans</name>
    <dbReference type="NCBI Taxonomy" id="1796491"/>
    <lineage>
        <taxon>Bacteria</taxon>
        <taxon>Pseudomonadati</taxon>
        <taxon>Pseudomonadota</taxon>
        <taxon>Betaproteobacteria</taxon>
        <taxon>Nitrosomonadales</taxon>
        <taxon>Gallionellaceae</taxon>
        <taxon>Gallionella</taxon>
    </lineage>
</organism>
<evidence type="ECO:0000256" key="2">
    <source>
        <dbReference type="ARBA" id="ARBA00022801"/>
    </source>
</evidence>
<proteinExistence type="inferred from homology"/>
<feature type="domain" description="STAND NTPase 4 small alpha/beta" evidence="6">
    <location>
        <begin position="632"/>
        <end position="687"/>
    </location>
</feature>
<dbReference type="InterPro" id="IPR004843">
    <property type="entry name" value="Calcineurin-like_PHP"/>
</dbReference>
<comment type="similarity">
    <text evidence="4">Belongs to the cyclic nucleotide phosphodiesterase class-III family.</text>
</comment>
<accession>A0A139BPX6</accession>
<evidence type="ECO:0000256" key="3">
    <source>
        <dbReference type="ARBA" id="ARBA00023004"/>
    </source>
</evidence>
<dbReference type="PANTHER" id="PTHR42988">
    <property type="entry name" value="PHOSPHOHYDROLASE"/>
    <property type="match status" value="1"/>
</dbReference>